<dbReference type="InterPro" id="IPR005517">
    <property type="entry name" value="Transl_elong_EFG/EF2_IV"/>
</dbReference>
<dbReference type="PROSITE" id="PS51722">
    <property type="entry name" value="G_TR_2"/>
    <property type="match status" value="1"/>
</dbReference>
<dbReference type="InterPro" id="IPR035649">
    <property type="entry name" value="EFG_V"/>
</dbReference>
<keyword evidence="2" id="KW-0342">GTP-binding</keyword>
<dbReference type="RefSeq" id="WP_061915435.1">
    <property type="nucleotide sequence ID" value="NZ_DF967971.1"/>
</dbReference>
<dbReference type="NCBIfam" id="TIGR00231">
    <property type="entry name" value="small_GTP"/>
    <property type="match status" value="1"/>
</dbReference>
<keyword evidence="4" id="KW-0648">Protein biosynthesis</keyword>
<dbReference type="CDD" id="cd04088">
    <property type="entry name" value="EFG_mtEFG_II"/>
    <property type="match status" value="1"/>
</dbReference>
<dbReference type="GO" id="GO:0003746">
    <property type="term" value="F:translation elongation factor activity"/>
    <property type="evidence" value="ECO:0007669"/>
    <property type="project" value="UniProtKB-KW"/>
</dbReference>
<dbReference type="Gene3D" id="2.40.30.10">
    <property type="entry name" value="Translation factors"/>
    <property type="match status" value="1"/>
</dbReference>
<protein>
    <submittedName>
        <fullName evidence="4">Elongation factor G</fullName>
    </submittedName>
</protein>
<keyword evidence="1" id="KW-0547">Nucleotide-binding</keyword>
<dbReference type="SMART" id="SM00889">
    <property type="entry name" value="EFG_IV"/>
    <property type="match status" value="1"/>
</dbReference>
<dbReference type="InterPro" id="IPR009000">
    <property type="entry name" value="Transl_B-barrel_sf"/>
</dbReference>
<dbReference type="Pfam" id="PF03764">
    <property type="entry name" value="EFG_IV"/>
    <property type="match status" value="1"/>
</dbReference>
<dbReference type="InterPro" id="IPR000640">
    <property type="entry name" value="EFG_V-like"/>
</dbReference>
<evidence type="ECO:0000256" key="1">
    <source>
        <dbReference type="ARBA" id="ARBA00022741"/>
    </source>
</evidence>
<accession>A0A0P6X066</accession>
<evidence type="ECO:0000259" key="3">
    <source>
        <dbReference type="PROSITE" id="PS51722"/>
    </source>
</evidence>
<dbReference type="InterPro" id="IPR005225">
    <property type="entry name" value="Small_GTP-bd"/>
</dbReference>
<dbReference type="GO" id="GO:0003924">
    <property type="term" value="F:GTPase activity"/>
    <property type="evidence" value="ECO:0007669"/>
    <property type="project" value="InterPro"/>
</dbReference>
<dbReference type="Pfam" id="PF00009">
    <property type="entry name" value="GTP_EFTU"/>
    <property type="match status" value="1"/>
</dbReference>
<proteinExistence type="predicted"/>
<evidence type="ECO:0000313" key="4">
    <source>
        <dbReference type="EMBL" id="KPL74208.1"/>
    </source>
</evidence>
<dbReference type="EMBL" id="LGHJ01000018">
    <property type="protein sequence ID" value="KPL74208.1"/>
    <property type="molecule type" value="Genomic_DNA"/>
</dbReference>
<dbReference type="GO" id="GO:0032790">
    <property type="term" value="P:ribosome disassembly"/>
    <property type="evidence" value="ECO:0007669"/>
    <property type="project" value="TreeGrafter"/>
</dbReference>
<dbReference type="SUPFAM" id="SSF54980">
    <property type="entry name" value="EF-G C-terminal domain-like"/>
    <property type="match status" value="2"/>
</dbReference>
<dbReference type="Proteomes" id="UP000050514">
    <property type="component" value="Unassembled WGS sequence"/>
</dbReference>
<evidence type="ECO:0000313" key="5">
    <source>
        <dbReference type="Proteomes" id="UP000050514"/>
    </source>
</evidence>
<dbReference type="CDD" id="cd01434">
    <property type="entry name" value="EFG_mtEFG1_IV"/>
    <property type="match status" value="1"/>
</dbReference>
<dbReference type="SUPFAM" id="SSF52540">
    <property type="entry name" value="P-loop containing nucleoside triphosphate hydrolases"/>
    <property type="match status" value="1"/>
</dbReference>
<comment type="caution">
    <text evidence="4">The sequence shown here is derived from an EMBL/GenBank/DDBJ whole genome shotgun (WGS) entry which is preliminary data.</text>
</comment>
<dbReference type="Pfam" id="PF22042">
    <property type="entry name" value="EF-G_D2"/>
    <property type="match status" value="1"/>
</dbReference>
<dbReference type="PANTHER" id="PTHR43261:SF6">
    <property type="entry name" value="ELONGATION FACTOR G-LIKE PROTEIN"/>
    <property type="match status" value="1"/>
</dbReference>
<dbReference type="Gene3D" id="3.30.230.10">
    <property type="match status" value="1"/>
</dbReference>
<dbReference type="InterPro" id="IPR014721">
    <property type="entry name" value="Ribsml_uS5_D2-typ_fold_subgr"/>
</dbReference>
<dbReference type="InterPro" id="IPR027417">
    <property type="entry name" value="P-loop_NTPase"/>
</dbReference>
<dbReference type="SMART" id="SM00838">
    <property type="entry name" value="EFG_C"/>
    <property type="match status" value="1"/>
</dbReference>
<name>A0A0P6X066_9CHLR</name>
<dbReference type="InterPro" id="IPR047872">
    <property type="entry name" value="EFG_IV"/>
</dbReference>
<dbReference type="FunFam" id="3.30.70.240:FF:000001">
    <property type="entry name" value="Elongation factor G"/>
    <property type="match status" value="1"/>
</dbReference>
<dbReference type="PRINTS" id="PR00315">
    <property type="entry name" value="ELONGATNFCT"/>
</dbReference>
<dbReference type="NCBIfam" id="NF009891">
    <property type="entry name" value="PRK13351.1-1"/>
    <property type="match status" value="1"/>
</dbReference>
<dbReference type="OrthoDB" id="9804431at2"/>
<dbReference type="AlphaFoldDB" id="A0A0P6X066"/>
<dbReference type="Pfam" id="PF14492">
    <property type="entry name" value="EFG_III"/>
    <property type="match status" value="1"/>
</dbReference>
<dbReference type="Gene3D" id="3.30.70.240">
    <property type="match status" value="1"/>
</dbReference>
<reference evidence="4 5" key="1">
    <citation type="submission" date="2015-07" db="EMBL/GenBank/DDBJ databases">
        <title>Draft genome of Bellilinea caldifistulae DSM 17877.</title>
        <authorList>
            <person name="Hemp J."/>
            <person name="Ward L.M."/>
            <person name="Pace L.A."/>
            <person name="Fischer W.W."/>
        </authorList>
    </citation>
    <scope>NUCLEOTIDE SEQUENCE [LARGE SCALE GENOMIC DNA]</scope>
    <source>
        <strain evidence="4 5">GOMI-1</strain>
    </source>
</reference>
<dbReference type="SUPFAM" id="SSF50447">
    <property type="entry name" value="Translation proteins"/>
    <property type="match status" value="1"/>
</dbReference>
<dbReference type="CDD" id="cd03713">
    <property type="entry name" value="EFG_mtEFG_C"/>
    <property type="match status" value="1"/>
</dbReference>
<dbReference type="GO" id="GO:0005525">
    <property type="term" value="F:GTP binding"/>
    <property type="evidence" value="ECO:0007669"/>
    <property type="project" value="UniProtKB-KW"/>
</dbReference>
<dbReference type="InterPro" id="IPR020568">
    <property type="entry name" value="Ribosomal_Su5_D2-typ_SF"/>
</dbReference>
<feature type="domain" description="Tr-type G" evidence="3">
    <location>
        <begin position="7"/>
        <end position="276"/>
    </location>
</feature>
<dbReference type="PANTHER" id="PTHR43261">
    <property type="entry name" value="TRANSLATION ELONGATION FACTOR G-RELATED"/>
    <property type="match status" value="1"/>
</dbReference>
<dbReference type="SUPFAM" id="SSF54211">
    <property type="entry name" value="Ribosomal protein S5 domain 2-like"/>
    <property type="match status" value="1"/>
</dbReference>
<sequence length="691" mass="75994">MKEYTTESIRNIALASHSSAGKTMLAEAMLHLTGATTRLGRVEDGTTISDFDEEEIRRGISLYTSVLPVEYRDVKINLLDTPGYTDFIGEVISALRVADGAIIVVDSVAGAEVGTEIAWNYCNTFQLPRFVVINKMDRDNANFQKALASIQNLTETRLIPVQLPWGEKASFQGVIDLITMKAYKGDGKTIVDIPAEYRSAAEEARFALVEAAAEGEDELLEKYLESGELSNEEVVRGLKAVIRQGSFVPVFATSATTETGIFRLLDAIVDFFPSPAEIAPVKAIGKNGEEELLTASDSGPLAAYVWKTTADPFVGKQTFFRVYSGMVTSDSRVWNQNKGVEERFGTVSIPRGKENIPVKVIHSGDIGVVPKLSETVTGNTLGDKAHPLTLPVPEYPNALYRVAIFPKTQADSTKISPTLTRLCEEDMTLSWYNEPATLQTILQGMGDQHIDVAIRRAETKFQVNLLIGEPKVPYQETITRKATAMYRHKKQTGGAGQFGEVHLRVEPLADKDFDFTWEVFGGAISQTYAASIQKGIQNVMKEGVLAGYPIRGVLVAVYDGKEHPVDSKPVAFEIAGREAFKLAFKDAGPVLYEPIMNVQIIVPEENMGDVLGDLNTRRARVQGMNTEKGRSVITATVPLAEMLRYTTQLRSLTGGRGIFNMELAGYEMVPPHIQAEIVAQRQKELAEKREE</sequence>
<evidence type="ECO:0000256" key="2">
    <source>
        <dbReference type="ARBA" id="ARBA00023134"/>
    </source>
</evidence>
<dbReference type="CDD" id="cd04170">
    <property type="entry name" value="EF-G_bact"/>
    <property type="match status" value="1"/>
</dbReference>
<gene>
    <name evidence="4" type="ORF">AC812_12895</name>
</gene>
<dbReference type="Gene3D" id="3.40.50.300">
    <property type="entry name" value="P-loop containing nucleotide triphosphate hydrolases"/>
    <property type="match status" value="1"/>
</dbReference>
<dbReference type="Gene3D" id="3.30.70.870">
    <property type="entry name" value="Elongation Factor G (Translational Gtpase), domain 3"/>
    <property type="match status" value="1"/>
</dbReference>
<organism evidence="4 5">
    <name type="scientific">Bellilinea caldifistulae</name>
    <dbReference type="NCBI Taxonomy" id="360411"/>
    <lineage>
        <taxon>Bacteria</taxon>
        <taxon>Bacillati</taxon>
        <taxon>Chloroflexota</taxon>
        <taxon>Anaerolineae</taxon>
        <taxon>Anaerolineales</taxon>
        <taxon>Anaerolineaceae</taxon>
        <taxon>Bellilinea</taxon>
    </lineage>
</organism>
<keyword evidence="5" id="KW-1185">Reference proteome</keyword>
<dbReference type="Pfam" id="PF00679">
    <property type="entry name" value="EFG_C"/>
    <property type="match status" value="1"/>
</dbReference>
<dbReference type="InterPro" id="IPR000795">
    <property type="entry name" value="T_Tr_GTP-bd_dom"/>
</dbReference>
<dbReference type="NCBIfam" id="NF009381">
    <property type="entry name" value="PRK12740.1-5"/>
    <property type="match status" value="1"/>
</dbReference>
<dbReference type="InterPro" id="IPR041095">
    <property type="entry name" value="EFG_II"/>
</dbReference>
<dbReference type="InterPro" id="IPR053905">
    <property type="entry name" value="EF-G-like_DII"/>
</dbReference>
<keyword evidence="4" id="KW-0251">Elongation factor</keyword>
<dbReference type="STRING" id="360411.AC812_12895"/>
<dbReference type="InterPro" id="IPR035647">
    <property type="entry name" value="EFG_III/V"/>
</dbReference>